<evidence type="ECO:0000256" key="4">
    <source>
        <dbReference type="PROSITE-ProRule" id="PRU00134"/>
    </source>
</evidence>
<dbReference type="InterPro" id="IPR002893">
    <property type="entry name" value="Znf_MYND"/>
</dbReference>
<evidence type="ECO:0000256" key="3">
    <source>
        <dbReference type="ARBA" id="ARBA00022833"/>
    </source>
</evidence>
<proteinExistence type="predicted"/>
<keyword evidence="2 4" id="KW-0863">Zinc-finger</keyword>
<dbReference type="AlphaFoldDB" id="A0A8S2FZW7"/>
<reference evidence="6" key="1">
    <citation type="submission" date="2021-02" db="EMBL/GenBank/DDBJ databases">
        <authorList>
            <person name="Nowell W R."/>
        </authorList>
    </citation>
    <scope>NUCLEOTIDE SEQUENCE</scope>
</reference>
<dbReference type="EMBL" id="CAJOBA010067519">
    <property type="protein sequence ID" value="CAF4371627.1"/>
    <property type="molecule type" value="Genomic_DNA"/>
</dbReference>
<evidence type="ECO:0000313" key="7">
    <source>
        <dbReference type="EMBL" id="CAF4371627.1"/>
    </source>
</evidence>
<gene>
    <name evidence="6" type="ORF">OVA965_LOCUS40613</name>
    <name evidence="7" type="ORF">TMI583_LOCUS42078</name>
</gene>
<evidence type="ECO:0000256" key="1">
    <source>
        <dbReference type="ARBA" id="ARBA00022723"/>
    </source>
</evidence>
<accession>A0A8S2FZW7</accession>
<evidence type="ECO:0000313" key="8">
    <source>
        <dbReference type="Proteomes" id="UP000677228"/>
    </source>
</evidence>
<evidence type="ECO:0000256" key="2">
    <source>
        <dbReference type="ARBA" id="ARBA00022771"/>
    </source>
</evidence>
<comment type="caution">
    <text evidence="6">The sequence shown here is derived from an EMBL/GenBank/DDBJ whole genome shotgun (WGS) entry which is preliminary data.</text>
</comment>
<keyword evidence="3" id="KW-0862">Zinc</keyword>
<organism evidence="6 8">
    <name type="scientific">Didymodactylos carnosus</name>
    <dbReference type="NCBI Taxonomy" id="1234261"/>
    <lineage>
        <taxon>Eukaryota</taxon>
        <taxon>Metazoa</taxon>
        <taxon>Spiralia</taxon>
        <taxon>Gnathifera</taxon>
        <taxon>Rotifera</taxon>
        <taxon>Eurotatoria</taxon>
        <taxon>Bdelloidea</taxon>
        <taxon>Philodinida</taxon>
        <taxon>Philodinidae</taxon>
        <taxon>Didymodactylos</taxon>
    </lineage>
</organism>
<protein>
    <recommendedName>
        <fullName evidence="5">MYND-type domain-containing protein</fullName>
    </recommendedName>
</protein>
<dbReference type="Proteomes" id="UP000677228">
    <property type="component" value="Unassembled WGS sequence"/>
</dbReference>
<dbReference type="PROSITE" id="PS50865">
    <property type="entry name" value="ZF_MYND_2"/>
    <property type="match status" value="1"/>
</dbReference>
<feature type="domain" description="MYND-type" evidence="5">
    <location>
        <begin position="262"/>
        <end position="301"/>
    </location>
</feature>
<dbReference type="Proteomes" id="UP000682733">
    <property type="component" value="Unassembled WGS sequence"/>
</dbReference>
<sequence>MSETIRAYRAFLAAAPKDHRKVPESYYGMASCYFLHEKHQDNTDNVKKIYQQGEEAEKLQLPCFLPYKSDNKTLIKEMLDEKSSLNTESPTPVISDKSRLKNPDRIAVILEHRKWQNEFLQARDNSASAVYTTHKPRVPQRTVKSLIGLKPITIREMNPIKDHVYEGYVLSVKIIGEAYSWMPSIHLVIEDEHLDCIKICVYGFPEDHGEYFTTKVFRIGSKMNIINPYLRIGASDRIPVIRVDDFSSIMMQSESEYIVNMCRCCGEANAPCVCSKCKQARYCTKECQTIDWKLYNHKLICKKQ</sequence>
<dbReference type="PROSITE" id="PS01360">
    <property type="entry name" value="ZF_MYND_1"/>
    <property type="match status" value="1"/>
</dbReference>
<dbReference type="Pfam" id="PF01753">
    <property type="entry name" value="zf-MYND"/>
    <property type="match status" value="1"/>
</dbReference>
<evidence type="ECO:0000313" key="6">
    <source>
        <dbReference type="EMBL" id="CAF1575143.1"/>
    </source>
</evidence>
<name>A0A8S2FZW7_9BILA</name>
<dbReference type="Gene3D" id="6.10.140.2220">
    <property type="match status" value="1"/>
</dbReference>
<dbReference type="EMBL" id="CAJNOK010044614">
    <property type="protein sequence ID" value="CAF1575143.1"/>
    <property type="molecule type" value="Genomic_DNA"/>
</dbReference>
<dbReference type="SUPFAM" id="SSF144232">
    <property type="entry name" value="HIT/MYND zinc finger-like"/>
    <property type="match status" value="1"/>
</dbReference>
<evidence type="ECO:0000259" key="5">
    <source>
        <dbReference type="PROSITE" id="PS50865"/>
    </source>
</evidence>
<dbReference type="GO" id="GO:0008270">
    <property type="term" value="F:zinc ion binding"/>
    <property type="evidence" value="ECO:0007669"/>
    <property type="project" value="UniProtKB-KW"/>
</dbReference>
<keyword evidence="1" id="KW-0479">Metal-binding</keyword>